<evidence type="ECO:0000313" key="2">
    <source>
        <dbReference type="EMBL" id="KAJ5284564.1"/>
    </source>
</evidence>
<sequence length="211" mass="24203">MRSQSALNIDPSDIDTRREISCSKSSTIYEVQLAGKTYAMKLVSTISASKDHAHISVPDNGDQGYTKKGRDLNWFRCELNAYHNLRKFGVCDRGFVPAFHGYIDRIDPSAFFPPLKHFVGDEFHPRAILLEYLPDEERLNCVNYSEDLFRNVVDGIEDIHRAFIHHHDIYPKNMLAVAGDRIVWIDFDVATTFSNIGPRERAYSEYETELG</sequence>
<protein>
    <recommendedName>
        <fullName evidence="1">Protein kinase domain-containing protein</fullName>
    </recommendedName>
</protein>
<dbReference type="Gene3D" id="1.10.510.10">
    <property type="entry name" value="Transferase(Phosphotransferase) domain 1"/>
    <property type="match status" value="1"/>
</dbReference>
<dbReference type="Proteomes" id="UP001220256">
    <property type="component" value="Unassembled WGS sequence"/>
</dbReference>
<keyword evidence="3" id="KW-1185">Reference proteome</keyword>
<name>A0ABQ8WZR5_PENCH</name>
<dbReference type="SUPFAM" id="SSF56112">
    <property type="entry name" value="Protein kinase-like (PK-like)"/>
    <property type="match status" value="1"/>
</dbReference>
<evidence type="ECO:0000259" key="1">
    <source>
        <dbReference type="PROSITE" id="PS50011"/>
    </source>
</evidence>
<organism evidence="2 3">
    <name type="scientific">Penicillium chrysogenum</name>
    <name type="common">Penicillium notatum</name>
    <dbReference type="NCBI Taxonomy" id="5076"/>
    <lineage>
        <taxon>Eukaryota</taxon>
        <taxon>Fungi</taxon>
        <taxon>Dikarya</taxon>
        <taxon>Ascomycota</taxon>
        <taxon>Pezizomycotina</taxon>
        <taxon>Eurotiomycetes</taxon>
        <taxon>Eurotiomycetidae</taxon>
        <taxon>Eurotiales</taxon>
        <taxon>Aspergillaceae</taxon>
        <taxon>Penicillium</taxon>
        <taxon>Penicillium chrysogenum species complex</taxon>
    </lineage>
</organism>
<dbReference type="EMBL" id="JAPVEB010000001">
    <property type="protein sequence ID" value="KAJ5284564.1"/>
    <property type="molecule type" value="Genomic_DNA"/>
</dbReference>
<gene>
    <name evidence="2" type="ORF">N7505_002544</name>
</gene>
<accession>A0ABQ8WZR5</accession>
<dbReference type="InterPro" id="IPR011009">
    <property type="entry name" value="Kinase-like_dom_sf"/>
</dbReference>
<feature type="domain" description="Protein kinase" evidence="1">
    <location>
        <begin position="14"/>
        <end position="211"/>
    </location>
</feature>
<reference evidence="2 3" key="1">
    <citation type="journal article" date="2023" name="IMA Fungus">
        <title>Comparative genomic study of the Penicillium genus elucidates a diverse pangenome and 15 lateral gene transfer events.</title>
        <authorList>
            <person name="Petersen C."/>
            <person name="Sorensen T."/>
            <person name="Nielsen M.R."/>
            <person name="Sondergaard T.E."/>
            <person name="Sorensen J.L."/>
            <person name="Fitzpatrick D.A."/>
            <person name="Frisvad J.C."/>
            <person name="Nielsen K.L."/>
        </authorList>
    </citation>
    <scope>NUCLEOTIDE SEQUENCE [LARGE SCALE GENOMIC DNA]</scope>
    <source>
        <strain evidence="2 3">IBT 3361</strain>
    </source>
</reference>
<proteinExistence type="predicted"/>
<dbReference type="PROSITE" id="PS50011">
    <property type="entry name" value="PROTEIN_KINASE_DOM"/>
    <property type="match status" value="1"/>
</dbReference>
<comment type="caution">
    <text evidence="2">The sequence shown here is derived from an EMBL/GenBank/DDBJ whole genome shotgun (WGS) entry which is preliminary data.</text>
</comment>
<dbReference type="InterPro" id="IPR000719">
    <property type="entry name" value="Prot_kinase_dom"/>
</dbReference>
<evidence type="ECO:0000313" key="3">
    <source>
        <dbReference type="Proteomes" id="UP001220256"/>
    </source>
</evidence>